<comment type="caution">
    <text evidence="2">The sequence shown here is derived from an EMBL/GenBank/DDBJ whole genome shotgun (WGS) entry which is preliminary data.</text>
</comment>
<dbReference type="RefSeq" id="WP_123271514.1">
    <property type="nucleotide sequence ID" value="NZ_RJJQ01000010.1"/>
</dbReference>
<dbReference type="PANTHER" id="PTHR43441:SF11">
    <property type="entry name" value="RIBOSOMAL-PROTEIN-SERINE ACETYLTRANSFERASE"/>
    <property type="match status" value="1"/>
</dbReference>
<dbReference type="PANTHER" id="PTHR43441">
    <property type="entry name" value="RIBOSOMAL-PROTEIN-SERINE ACETYLTRANSFERASE"/>
    <property type="match status" value="1"/>
</dbReference>
<protein>
    <submittedName>
        <fullName evidence="2">N-acetyltransferase</fullName>
    </submittedName>
</protein>
<organism evidence="2 3">
    <name type="scientific">Flexivirga caeni</name>
    <dbReference type="NCBI Taxonomy" id="2294115"/>
    <lineage>
        <taxon>Bacteria</taxon>
        <taxon>Bacillati</taxon>
        <taxon>Actinomycetota</taxon>
        <taxon>Actinomycetes</taxon>
        <taxon>Micrococcales</taxon>
        <taxon>Dermacoccaceae</taxon>
        <taxon>Flexivirga</taxon>
    </lineage>
</organism>
<dbReference type="InterPro" id="IPR016181">
    <property type="entry name" value="Acyl_CoA_acyltransferase"/>
</dbReference>
<accession>A0A3M9M859</accession>
<dbReference type="OrthoDB" id="3466127at2"/>
<dbReference type="GO" id="GO:0008999">
    <property type="term" value="F:protein-N-terminal-alanine acetyltransferase activity"/>
    <property type="evidence" value="ECO:0007669"/>
    <property type="project" value="TreeGrafter"/>
</dbReference>
<dbReference type="PROSITE" id="PS51186">
    <property type="entry name" value="GNAT"/>
    <property type="match status" value="1"/>
</dbReference>
<dbReference type="InterPro" id="IPR000182">
    <property type="entry name" value="GNAT_dom"/>
</dbReference>
<evidence type="ECO:0000313" key="3">
    <source>
        <dbReference type="Proteomes" id="UP000271678"/>
    </source>
</evidence>
<dbReference type="AlphaFoldDB" id="A0A3M9M859"/>
<keyword evidence="2" id="KW-0808">Transferase</keyword>
<name>A0A3M9M859_9MICO</name>
<dbReference type="EMBL" id="RJJQ01000010">
    <property type="protein sequence ID" value="RNI21666.1"/>
    <property type="molecule type" value="Genomic_DNA"/>
</dbReference>
<dbReference type="Gene3D" id="3.40.630.30">
    <property type="match status" value="1"/>
</dbReference>
<reference evidence="2 3" key="1">
    <citation type="submission" date="2018-11" db="EMBL/GenBank/DDBJ databases">
        <title>Draft genome of Simplicispira Flexivirga sp. BO-16.</title>
        <authorList>
            <person name="Im W.T."/>
        </authorList>
    </citation>
    <scope>NUCLEOTIDE SEQUENCE [LARGE SCALE GENOMIC DNA]</scope>
    <source>
        <strain evidence="2 3">BO-16</strain>
    </source>
</reference>
<dbReference type="Proteomes" id="UP000271678">
    <property type="component" value="Unassembled WGS sequence"/>
</dbReference>
<proteinExistence type="predicted"/>
<dbReference type="GO" id="GO:1990189">
    <property type="term" value="F:protein N-terminal-serine acetyltransferase activity"/>
    <property type="evidence" value="ECO:0007669"/>
    <property type="project" value="TreeGrafter"/>
</dbReference>
<gene>
    <name evidence="2" type="ORF">EFY87_10980</name>
</gene>
<keyword evidence="3" id="KW-1185">Reference proteome</keyword>
<dbReference type="SUPFAM" id="SSF55729">
    <property type="entry name" value="Acyl-CoA N-acyltransferases (Nat)"/>
    <property type="match status" value="1"/>
</dbReference>
<evidence type="ECO:0000259" key="1">
    <source>
        <dbReference type="PROSITE" id="PS51186"/>
    </source>
</evidence>
<feature type="domain" description="N-acetyltransferase" evidence="1">
    <location>
        <begin position="17"/>
        <end position="182"/>
    </location>
</feature>
<evidence type="ECO:0000313" key="2">
    <source>
        <dbReference type="EMBL" id="RNI21666.1"/>
    </source>
</evidence>
<sequence length="212" mass="23499">MTSPWPFDRLVITGSQLALRPVRDQDLPALLAVFPDDFDLDPGYPPMPDLAPAADRERRLIQSIWRHRGCWTPDEWALDFGVWRDAEPVGIQTLEGTSFRADRTVDSASWIAKPRRGNGFGRHARAAVLAFAFECLGATTAITSAVTTNQASLAVSRRLGYRDASIRPHDTGHGIVDLQHLTLTAVDWSDAGSHYPVEITGFEACRPFFVRS</sequence>
<dbReference type="Pfam" id="PF13302">
    <property type="entry name" value="Acetyltransf_3"/>
    <property type="match status" value="1"/>
</dbReference>
<dbReference type="InterPro" id="IPR051908">
    <property type="entry name" value="Ribosomal_N-acetyltransferase"/>
</dbReference>
<dbReference type="GO" id="GO:0005737">
    <property type="term" value="C:cytoplasm"/>
    <property type="evidence" value="ECO:0007669"/>
    <property type="project" value="TreeGrafter"/>
</dbReference>